<gene>
    <name evidence="2" type="ORF">Achr_23580</name>
</gene>
<proteinExistence type="predicted"/>
<evidence type="ECO:0000256" key="1">
    <source>
        <dbReference type="SAM" id="Phobius"/>
    </source>
</evidence>
<dbReference type="KEGG" id="acx:Achr_23580"/>
<keyword evidence="1" id="KW-0812">Transmembrane</keyword>
<dbReference type="STRING" id="1328314.Achr_23580"/>
<sequence>MGKRAAEYFHRQWQHYEDCHHNRTNLALHMLALPLFVVACLVLASALVQRDLLTLILGGLGLSAALALIAQGHHFEAGADPRHPENSVSHLLVEQFLTFPWFVLSGAWRRAWRACQRNGE</sequence>
<evidence type="ECO:0000313" key="3">
    <source>
        <dbReference type="Proteomes" id="UP000068210"/>
    </source>
</evidence>
<feature type="transmembrane region" description="Helical" evidence="1">
    <location>
        <begin position="52"/>
        <end position="70"/>
    </location>
</feature>
<name>A0A0C4WQF8_9GAMM</name>
<keyword evidence="1" id="KW-1133">Transmembrane helix</keyword>
<feature type="transmembrane region" description="Helical" evidence="1">
    <location>
        <begin position="90"/>
        <end position="108"/>
    </location>
</feature>
<dbReference type="RefSeq" id="WP_039804575.1">
    <property type="nucleotide sequence ID" value="NZ_CP010415.1"/>
</dbReference>
<keyword evidence="3" id="KW-1185">Reference proteome</keyword>
<feature type="transmembrane region" description="Helical" evidence="1">
    <location>
        <begin position="26"/>
        <end position="45"/>
    </location>
</feature>
<protein>
    <submittedName>
        <fullName evidence="2">Phage terminase, small subunit</fullName>
    </submittedName>
</protein>
<accession>A0A0C4WQF8</accession>
<dbReference type="AlphaFoldDB" id="A0A0C4WQF8"/>
<organism evidence="2 3">
    <name type="scientific">Azotobacter chroococcum NCIMB 8003</name>
    <dbReference type="NCBI Taxonomy" id="1328314"/>
    <lineage>
        <taxon>Bacteria</taxon>
        <taxon>Pseudomonadati</taxon>
        <taxon>Pseudomonadota</taxon>
        <taxon>Gammaproteobacteria</taxon>
        <taxon>Pseudomonadales</taxon>
        <taxon>Pseudomonadaceae</taxon>
        <taxon>Azotobacter</taxon>
    </lineage>
</organism>
<dbReference type="Proteomes" id="UP000068210">
    <property type="component" value="Chromosome"/>
</dbReference>
<dbReference type="HOGENOM" id="CLU_2059357_0_0_6"/>
<dbReference type="EMBL" id="CP010415">
    <property type="protein sequence ID" value="AJE21795.1"/>
    <property type="molecule type" value="Genomic_DNA"/>
</dbReference>
<reference evidence="2 3" key="1">
    <citation type="journal article" date="2015" name="PLoS ONE">
        <title>Azotobacter Genomes: The Genome of Azotobacter chroococcum NCIMB 8003 (ATCC 4412).</title>
        <authorList>
            <person name="Robson R.L."/>
            <person name="Jones R."/>
            <person name="Robson R.M."/>
            <person name="Schwartz A."/>
            <person name="Richardson T.H."/>
        </authorList>
    </citation>
    <scope>NUCLEOTIDE SEQUENCE [LARGE SCALE GENOMIC DNA]</scope>
    <source>
        <strain evidence="2 3">NCIMB 8003</strain>
    </source>
</reference>
<keyword evidence="1" id="KW-0472">Membrane</keyword>
<evidence type="ECO:0000313" key="2">
    <source>
        <dbReference type="EMBL" id="AJE21795.1"/>
    </source>
</evidence>